<dbReference type="EMBL" id="JBICBT010001397">
    <property type="protein sequence ID" value="KAL3069264.1"/>
    <property type="molecule type" value="Genomic_DNA"/>
</dbReference>
<reference evidence="2 3" key="1">
    <citation type="submission" date="2024-10" db="EMBL/GenBank/DDBJ databases">
        <authorList>
            <person name="Kim D."/>
        </authorList>
    </citation>
    <scope>NUCLEOTIDE SEQUENCE [LARGE SCALE GENOMIC DNA]</scope>
    <source>
        <strain evidence="2">BH-2024</strain>
    </source>
</reference>
<accession>A0ABD2HQ53</accession>
<evidence type="ECO:0000256" key="1">
    <source>
        <dbReference type="SAM" id="MobiDB-lite"/>
    </source>
</evidence>
<evidence type="ECO:0000313" key="3">
    <source>
        <dbReference type="Proteomes" id="UP001620626"/>
    </source>
</evidence>
<name>A0ABD2HQ53_9BILA</name>
<organism evidence="2 3">
    <name type="scientific">Heterodera trifolii</name>
    <dbReference type="NCBI Taxonomy" id="157864"/>
    <lineage>
        <taxon>Eukaryota</taxon>
        <taxon>Metazoa</taxon>
        <taxon>Ecdysozoa</taxon>
        <taxon>Nematoda</taxon>
        <taxon>Chromadorea</taxon>
        <taxon>Rhabditida</taxon>
        <taxon>Tylenchina</taxon>
        <taxon>Tylenchomorpha</taxon>
        <taxon>Tylenchoidea</taxon>
        <taxon>Heteroderidae</taxon>
        <taxon>Heteroderinae</taxon>
        <taxon>Heterodera</taxon>
    </lineage>
</organism>
<dbReference type="Proteomes" id="UP001620626">
    <property type="component" value="Unassembled WGS sequence"/>
</dbReference>
<protein>
    <submittedName>
        <fullName evidence="2">Uncharacterized protein</fullName>
    </submittedName>
</protein>
<keyword evidence="3" id="KW-1185">Reference proteome</keyword>
<proteinExistence type="predicted"/>
<evidence type="ECO:0000313" key="2">
    <source>
        <dbReference type="EMBL" id="KAL3069264.1"/>
    </source>
</evidence>
<dbReference type="AlphaFoldDB" id="A0ABD2HQ53"/>
<feature type="region of interest" description="Disordered" evidence="1">
    <location>
        <begin position="171"/>
        <end position="190"/>
    </location>
</feature>
<sequence length="252" mass="26685">MLSSTVRCADCSFLAFCHHKWWPNVLQQLDIRPKCVPSAIYEFVLQRNGQPILCKCGRSPVQLSVPLAHGAMEVMLCFHGQPTTTWEQQAWMMPSSSFSANQMPFQFGGFSADAAQRKTGQSVQNVAAPQMGPSAATATGGGSTLEQQPTAVGRVSHWGGWAPLEESVSTANSSPSLITPKPTNTSSSFSSSSSSFSSSFAFSSPSPSSPQSTAAITLTIPTATTSLAGTDPPKAKNSSPSYFKKILNGLWG</sequence>
<comment type="caution">
    <text evidence="2">The sequence shown here is derived from an EMBL/GenBank/DDBJ whole genome shotgun (WGS) entry which is preliminary data.</text>
</comment>
<feature type="compositionally biased region" description="Polar residues" evidence="1">
    <location>
        <begin position="171"/>
        <end position="185"/>
    </location>
</feature>
<gene>
    <name evidence="2" type="ORF">niasHT_034494</name>
</gene>